<dbReference type="InterPro" id="IPR011646">
    <property type="entry name" value="KAP_P-loop"/>
</dbReference>
<dbReference type="EMBL" id="OCMT01000002">
    <property type="protein sequence ID" value="SOD14328.1"/>
    <property type="molecule type" value="Genomic_DNA"/>
</dbReference>
<dbReference type="InterPro" id="IPR052754">
    <property type="entry name" value="NTPase_KAP_P-loop"/>
</dbReference>
<dbReference type="Gene3D" id="3.40.50.300">
    <property type="entry name" value="P-loop containing nucleotide triphosphate hydrolases"/>
    <property type="match status" value="1"/>
</dbReference>
<gene>
    <name evidence="2" type="ORF">SAMN06297358_1519</name>
</gene>
<protein>
    <submittedName>
        <fullName evidence="2">KAP family P-loop domain-containing protein</fullName>
    </submittedName>
</protein>
<dbReference type="SUPFAM" id="SSF52540">
    <property type="entry name" value="P-loop containing nucleoside triphosphate hydrolases"/>
    <property type="match status" value="1"/>
</dbReference>
<dbReference type="RefSeq" id="WP_097130529.1">
    <property type="nucleotide sequence ID" value="NZ_OCMT01000002.1"/>
</dbReference>
<dbReference type="PANTHER" id="PTHR22674">
    <property type="entry name" value="NTPASE, KAP FAMILY P-LOOP DOMAIN-CONTAINING 1"/>
    <property type="match status" value="1"/>
</dbReference>
<accession>A0A285ZXG7</accession>
<reference evidence="3" key="1">
    <citation type="submission" date="2017-09" db="EMBL/GenBank/DDBJ databases">
        <authorList>
            <person name="Varghese N."/>
            <person name="Submissions S."/>
        </authorList>
    </citation>
    <scope>NUCLEOTIDE SEQUENCE [LARGE SCALE GENOMIC DNA]</scope>
    <source>
        <strain evidence="3">CGMCC 1.12803</strain>
    </source>
</reference>
<name>A0A285ZXG7_9SPHI</name>
<feature type="domain" description="KAP NTPase" evidence="1">
    <location>
        <begin position="23"/>
        <end position="289"/>
    </location>
</feature>
<dbReference type="Proteomes" id="UP000219281">
    <property type="component" value="Unassembled WGS sequence"/>
</dbReference>
<evidence type="ECO:0000313" key="2">
    <source>
        <dbReference type="EMBL" id="SOD14328.1"/>
    </source>
</evidence>
<sequence length="469" mass="54714">MKIKHHEIEIPEENPFVNCKLEREPYAKVLTSIVNTYADGFVLAINNEWGTGKTTFVKMWQQQLKNESFQTIYFNAWENDFDSNPLVAIMSELKTLTKADNKEIFKSVVEKGAVLAKNVVPALAKSLIKKYVVDIDDISLDAIENATKGATELLEEQIKDYANKKKTIHEFRTELEKFIQKSDNNKPLVFIIDELDRCRPTYAVEILEQLKHFFSVAGIVFVLSIDKKHLASSVKGYYRSTEINTDEYLRRFIDLEYTIPIPPQKAFSNYLFEYYGFDEFFLSSGRSRFPDFREDGNALLKMAETLFTTSNATLRQQEKVFGQTRLILKSFNSDQYTFAHLMFFLVYLKTMKLEDYSKIDRNVFSLQELSDLFASLMPTNVSSYGINFIYVQALLLYFYNNNREYQNRETLYEKDNEGKFVSLINAKLENKRSTLGDCFKHINEQWNFNDGSLKYLLSRINLTEPILMQ</sequence>
<dbReference type="Pfam" id="PF07693">
    <property type="entry name" value="KAP_NTPase"/>
    <property type="match status" value="1"/>
</dbReference>
<dbReference type="AlphaFoldDB" id="A0A285ZXG7"/>
<evidence type="ECO:0000313" key="3">
    <source>
        <dbReference type="Proteomes" id="UP000219281"/>
    </source>
</evidence>
<keyword evidence="3" id="KW-1185">Reference proteome</keyword>
<organism evidence="2 3">
    <name type="scientific">Pedobacter xixiisoli</name>
    <dbReference type="NCBI Taxonomy" id="1476464"/>
    <lineage>
        <taxon>Bacteria</taxon>
        <taxon>Pseudomonadati</taxon>
        <taxon>Bacteroidota</taxon>
        <taxon>Sphingobacteriia</taxon>
        <taxon>Sphingobacteriales</taxon>
        <taxon>Sphingobacteriaceae</taxon>
        <taxon>Pedobacter</taxon>
    </lineage>
</organism>
<dbReference type="PANTHER" id="PTHR22674:SF6">
    <property type="entry name" value="NTPASE KAP FAMILY P-LOOP DOMAIN-CONTAINING PROTEIN 1"/>
    <property type="match status" value="1"/>
</dbReference>
<dbReference type="OrthoDB" id="88903at2"/>
<dbReference type="InterPro" id="IPR027417">
    <property type="entry name" value="P-loop_NTPase"/>
</dbReference>
<evidence type="ECO:0000259" key="1">
    <source>
        <dbReference type="Pfam" id="PF07693"/>
    </source>
</evidence>
<proteinExistence type="predicted"/>